<feature type="transmembrane region" description="Helical" evidence="5">
    <location>
        <begin position="446"/>
        <end position="468"/>
    </location>
</feature>
<dbReference type="PANTHER" id="PTHR22914">
    <property type="entry name" value="CHITIN SYNTHASE"/>
    <property type="match status" value="1"/>
</dbReference>
<dbReference type="PANTHER" id="PTHR22914:SF42">
    <property type="entry name" value="CHITIN SYNTHASE"/>
    <property type="match status" value="1"/>
</dbReference>
<evidence type="ECO:0000256" key="4">
    <source>
        <dbReference type="SAM" id="MobiDB-lite"/>
    </source>
</evidence>
<feature type="transmembrane region" description="Helical" evidence="5">
    <location>
        <begin position="223"/>
        <end position="244"/>
    </location>
</feature>
<feature type="transmembrane region" description="Helical" evidence="5">
    <location>
        <begin position="297"/>
        <end position="317"/>
    </location>
</feature>
<comment type="caution">
    <text evidence="7">The sequence shown here is derived from an EMBL/GenBank/DDBJ whole genome shotgun (WGS) entry which is preliminary data.</text>
</comment>
<organism evidence="7 8">
    <name type="scientific">Mytilus edulis</name>
    <name type="common">Blue mussel</name>
    <dbReference type="NCBI Taxonomy" id="6550"/>
    <lineage>
        <taxon>Eukaryota</taxon>
        <taxon>Metazoa</taxon>
        <taxon>Spiralia</taxon>
        <taxon>Lophotrochozoa</taxon>
        <taxon>Mollusca</taxon>
        <taxon>Bivalvia</taxon>
        <taxon>Autobranchia</taxon>
        <taxon>Pteriomorphia</taxon>
        <taxon>Mytilida</taxon>
        <taxon>Mytiloidea</taxon>
        <taxon>Mytilidae</taxon>
        <taxon>Mytilinae</taxon>
        <taxon>Mytilus</taxon>
    </lineage>
</organism>
<feature type="transmembrane region" description="Helical" evidence="5">
    <location>
        <begin position="394"/>
        <end position="414"/>
    </location>
</feature>
<dbReference type="Proteomes" id="UP000683360">
    <property type="component" value="Unassembled WGS sequence"/>
</dbReference>
<sequence length="674" mass="77157">MSKKSEYKLKKRKGTKKDRSVNFFSDITLPKNEEEIDIISMEASPGRTKVDHFGYDNEAFEPPYDVPDDDLYFGTSRKDNNHNSDTESERDDPLVKSSEEGKNTSKPMNGNAVHESDDPYEQKTEKVERWDVFRVTSEDNVSSSDLSCWKLVFKIARSLCVETLHSAGLFLLVFIVLLNFDPLTGILIALNVATIPGILKICFPQRTVKDEIVPNSSLTTVRIINAVSVLCHLGGLGLTGYYIYRVDQSNETLLVVTILAAIFTSIYWWENFIPKGESESSGMRQLKRQFCRGKTKVLCISICWKMVLTLCVMPVVLVSPSCGENCTDFIFIRTTNKQGPEIHNDILNTELTDFRNFCINFNWVPFLIAIVHVVMNGLCYKFAKAACKIIGQRLAFGLPLVLTPPIALSFVLGLQSTATMSVYGCELKFPMWDGDVTNIQEHIDDYWFVLVGGILSYLSLLLVTSHVWTPRKERLQPTDKLFVKPLYCGMLLEQSLLLNRRRIDDEFLSASEFKYTKTKDEDTIPIPDLPKDGNFNPTEDFSVLRKDDTPMLYMCATMWHETENEMTQIMKSLFRMDEDQCARRHLQMFLGIKDPDYYEFEAHIFFDDAFDYHSLEDYEYRANDYVKMMFACIDIAASAVHSVMMKIPPPIKVPTPYGGRLIWRMPEETKSLPI</sequence>
<dbReference type="Pfam" id="PF23000">
    <property type="entry name" value="ChitinSynthase_IV_N"/>
    <property type="match status" value="1"/>
</dbReference>
<evidence type="ECO:0000256" key="5">
    <source>
        <dbReference type="SAM" id="Phobius"/>
    </source>
</evidence>
<dbReference type="EC" id="2.4.1.16" evidence="7"/>
<evidence type="ECO:0000313" key="8">
    <source>
        <dbReference type="Proteomes" id="UP000683360"/>
    </source>
</evidence>
<feature type="transmembrane region" description="Helical" evidence="5">
    <location>
        <begin position="159"/>
        <end position="180"/>
    </location>
</feature>
<keyword evidence="5" id="KW-1133">Transmembrane helix</keyword>
<protein>
    <submittedName>
        <fullName evidence="7">CHS1</fullName>
        <ecNumber evidence="7">2.4.1.16</ecNumber>
    </submittedName>
</protein>
<evidence type="ECO:0000259" key="6">
    <source>
        <dbReference type="Pfam" id="PF23000"/>
    </source>
</evidence>
<feature type="transmembrane region" description="Helical" evidence="5">
    <location>
        <begin position="186"/>
        <end position="203"/>
    </location>
</feature>
<gene>
    <name evidence="7" type="ORF">MEDL_55884</name>
</gene>
<dbReference type="GO" id="GO:0004100">
    <property type="term" value="F:chitin synthase activity"/>
    <property type="evidence" value="ECO:0007669"/>
    <property type="project" value="UniProtKB-EC"/>
</dbReference>
<keyword evidence="7" id="KW-0328">Glycosyltransferase</keyword>
<name>A0A8S3UJV7_MYTED</name>
<dbReference type="GO" id="GO:0071944">
    <property type="term" value="C:cell periphery"/>
    <property type="evidence" value="ECO:0007669"/>
    <property type="project" value="TreeGrafter"/>
</dbReference>
<evidence type="ECO:0000256" key="2">
    <source>
        <dbReference type="ARBA" id="ARBA00022692"/>
    </source>
</evidence>
<comment type="subcellular location">
    <subcellularLocation>
        <location evidence="1">Membrane</location>
        <topology evidence="1">Multi-pass membrane protein</topology>
    </subcellularLocation>
</comment>
<keyword evidence="3 5" id="KW-0472">Membrane</keyword>
<reference evidence="7" key="1">
    <citation type="submission" date="2021-03" db="EMBL/GenBank/DDBJ databases">
        <authorList>
            <person name="Bekaert M."/>
        </authorList>
    </citation>
    <scope>NUCLEOTIDE SEQUENCE</scope>
</reference>
<dbReference type="AlphaFoldDB" id="A0A8S3UJV7"/>
<accession>A0A8S3UJV7</accession>
<dbReference type="OrthoDB" id="370884at2759"/>
<dbReference type="EMBL" id="CAJPWZ010002714">
    <property type="protein sequence ID" value="CAG2243747.1"/>
    <property type="molecule type" value="Genomic_DNA"/>
</dbReference>
<feature type="transmembrane region" description="Helical" evidence="5">
    <location>
        <begin position="363"/>
        <end position="382"/>
    </location>
</feature>
<proteinExistence type="predicted"/>
<feature type="compositionally biased region" description="Basic and acidic residues" evidence="4">
    <location>
        <begin position="114"/>
        <end position="123"/>
    </location>
</feature>
<evidence type="ECO:0000256" key="1">
    <source>
        <dbReference type="ARBA" id="ARBA00004141"/>
    </source>
</evidence>
<evidence type="ECO:0000256" key="3">
    <source>
        <dbReference type="ARBA" id="ARBA00023136"/>
    </source>
</evidence>
<dbReference type="GO" id="GO:0016020">
    <property type="term" value="C:membrane"/>
    <property type="evidence" value="ECO:0007669"/>
    <property type="project" value="UniProtKB-SubCell"/>
</dbReference>
<keyword evidence="2 5" id="KW-0812">Transmembrane</keyword>
<dbReference type="InterPro" id="IPR055120">
    <property type="entry name" value="Chs-1/2_IV_N"/>
</dbReference>
<feature type="domain" description="Chitin synthase chs-1/2 N-terminal putative transporter" evidence="6">
    <location>
        <begin position="159"/>
        <end position="281"/>
    </location>
</feature>
<dbReference type="GO" id="GO:0006031">
    <property type="term" value="P:chitin biosynthetic process"/>
    <property type="evidence" value="ECO:0007669"/>
    <property type="project" value="TreeGrafter"/>
</dbReference>
<dbReference type="InterPro" id="IPR004835">
    <property type="entry name" value="Chitin_synth"/>
</dbReference>
<feature type="compositionally biased region" description="Basic and acidic residues" evidence="4">
    <location>
        <begin position="76"/>
        <end position="103"/>
    </location>
</feature>
<feature type="transmembrane region" description="Helical" evidence="5">
    <location>
        <begin position="250"/>
        <end position="269"/>
    </location>
</feature>
<evidence type="ECO:0000313" key="7">
    <source>
        <dbReference type="EMBL" id="CAG2243747.1"/>
    </source>
</evidence>
<keyword evidence="7" id="KW-0808">Transferase</keyword>
<feature type="region of interest" description="Disordered" evidence="4">
    <location>
        <begin position="43"/>
        <end position="123"/>
    </location>
</feature>
<keyword evidence="8" id="KW-1185">Reference proteome</keyword>